<gene>
    <name evidence="8" type="ORF">GpartN1_g4683.t1</name>
</gene>
<sequence>MNLTSPLTRAKARELARTQSPSRSAFTEPLYTSPRRSLFDSTDDSTGQNRRKTNSRLTRKSKSNTKYSFSSEDKENISIHRRRKSRDESSSSSQKAQAKEEEFHLTSQHLGSEFHKDGTTSFSTLSSPPYFSGTFNSAKVVEDNSPLMPNSLYPKNSSISCDSIEGKDPSCRQSCTIAKNRDQALHTHSKASHSKLLLILVVAFIFIGMCISFLLKKNTTFESSIRKSTSYRNLIAWFGTTFNPRNNERDGFQNALSFIITHITDLAVSFDKRNSHPEATLEVIQKIMEKTEIILKKGFPSREFRQWREALYRQLFDLIDLHEMNDTSSNDAIARLLETKLTQYYKLTKQDYALSSEGAKVLSSTPSKFRQQTRYWLARMASLLDPSLNTTALRYPKEPETVLSDNVSVGSCWAFAGKSAMITIQLSKIIQPVAFSLEHSIDVDSQNALNAPKLFRVYLIQDNKSENRQRVEWLVGTYHYRIEKGGRQLFPLRFHNLPYIDKIRLEIVDNYGGSYTCIYRFRVHGHEQQGDSKS</sequence>
<dbReference type="AlphaFoldDB" id="A0A9C7URY3"/>
<keyword evidence="2 6" id="KW-0812">Transmembrane</keyword>
<keyword evidence="9" id="KW-1185">Reference proteome</keyword>
<evidence type="ECO:0000256" key="3">
    <source>
        <dbReference type="ARBA" id="ARBA00022989"/>
    </source>
</evidence>
<evidence type="ECO:0000256" key="1">
    <source>
        <dbReference type="ARBA" id="ARBA00004370"/>
    </source>
</evidence>
<feature type="domain" description="SUN" evidence="7">
    <location>
        <begin position="357"/>
        <end position="528"/>
    </location>
</feature>
<comment type="subcellular location">
    <subcellularLocation>
        <location evidence="1">Membrane</location>
    </subcellularLocation>
</comment>
<dbReference type="Gene3D" id="2.60.120.260">
    <property type="entry name" value="Galactose-binding domain-like"/>
    <property type="match status" value="1"/>
</dbReference>
<evidence type="ECO:0000259" key="7">
    <source>
        <dbReference type="PROSITE" id="PS51469"/>
    </source>
</evidence>
<dbReference type="GO" id="GO:0043495">
    <property type="term" value="F:protein-membrane adaptor activity"/>
    <property type="evidence" value="ECO:0007669"/>
    <property type="project" value="TreeGrafter"/>
</dbReference>
<dbReference type="Proteomes" id="UP001061958">
    <property type="component" value="Unassembled WGS sequence"/>
</dbReference>
<dbReference type="InterPro" id="IPR012919">
    <property type="entry name" value="SUN_dom"/>
</dbReference>
<evidence type="ECO:0000256" key="6">
    <source>
        <dbReference type="SAM" id="Phobius"/>
    </source>
</evidence>
<evidence type="ECO:0000313" key="8">
    <source>
        <dbReference type="EMBL" id="GJQ12892.1"/>
    </source>
</evidence>
<feature type="region of interest" description="Disordered" evidence="5">
    <location>
        <begin position="1"/>
        <end position="105"/>
    </location>
</feature>
<dbReference type="PROSITE" id="PS51469">
    <property type="entry name" value="SUN"/>
    <property type="match status" value="1"/>
</dbReference>
<name>A0A9C7URY3_9RHOD</name>
<organism evidence="8 9">
    <name type="scientific">Galdieria partita</name>
    <dbReference type="NCBI Taxonomy" id="83374"/>
    <lineage>
        <taxon>Eukaryota</taxon>
        <taxon>Rhodophyta</taxon>
        <taxon>Bangiophyceae</taxon>
        <taxon>Galdieriales</taxon>
        <taxon>Galdieriaceae</taxon>
        <taxon>Galdieria</taxon>
    </lineage>
</organism>
<dbReference type="GO" id="GO:0005635">
    <property type="term" value="C:nuclear envelope"/>
    <property type="evidence" value="ECO:0007669"/>
    <property type="project" value="TreeGrafter"/>
</dbReference>
<evidence type="ECO:0000256" key="2">
    <source>
        <dbReference type="ARBA" id="ARBA00022692"/>
    </source>
</evidence>
<reference evidence="8" key="2">
    <citation type="submission" date="2022-01" db="EMBL/GenBank/DDBJ databases">
        <authorList>
            <person name="Hirooka S."/>
            <person name="Miyagishima S.Y."/>
        </authorList>
    </citation>
    <scope>NUCLEOTIDE SEQUENCE</scope>
    <source>
        <strain evidence="8">NBRC 102759</strain>
    </source>
</reference>
<comment type="caution">
    <text evidence="8">The sequence shown here is derived from an EMBL/GenBank/DDBJ whole genome shotgun (WGS) entry which is preliminary data.</text>
</comment>
<protein>
    <recommendedName>
        <fullName evidence="7">SUN domain-containing protein</fullName>
    </recommendedName>
</protein>
<dbReference type="InterPro" id="IPR045119">
    <property type="entry name" value="SUN1-5"/>
</dbReference>
<feature type="transmembrane region" description="Helical" evidence="6">
    <location>
        <begin position="196"/>
        <end position="215"/>
    </location>
</feature>
<dbReference type="GO" id="GO:0016020">
    <property type="term" value="C:membrane"/>
    <property type="evidence" value="ECO:0007669"/>
    <property type="project" value="UniProtKB-SubCell"/>
</dbReference>
<dbReference type="OrthoDB" id="342281at2759"/>
<accession>A0A9C7URY3</accession>
<dbReference type="Pfam" id="PF07738">
    <property type="entry name" value="Sad1_UNC"/>
    <property type="match status" value="1"/>
</dbReference>
<keyword evidence="3 6" id="KW-1133">Transmembrane helix</keyword>
<reference evidence="8" key="1">
    <citation type="journal article" date="2022" name="Proc. Natl. Acad. Sci. U.S.A.">
        <title>Life cycle and functional genomics of the unicellular red alga Galdieria for elucidating algal and plant evolution and industrial use.</title>
        <authorList>
            <person name="Hirooka S."/>
            <person name="Itabashi T."/>
            <person name="Ichinose T.M."/>
            <person name="Onuma R."/>
            <person name="Fujiwara T."/>
            <person name="Yamashita S."/>
            <person name="Jong L.W."/>
            <person name="Tomita R."/>
            <person name="Iwane A.H."/>
            <person name="Miyagishima S.Y."/>
        </authorList>
    </citation>
    <scope>NUCLEOTIDE SEQUENCE</scope>
    <source>
        <strain evidence="8">NBRC 102759</strain>
    </source>
</reference>
<evidence type="ECO:0000256" key="4">
    <source>
        <dbReference type="ARBA" id="ARBA00023136"/>
    </source>
</evidence>
<dbReference type="PANTHER" id="PTHR12911">
    <property type="entry name" value="SAD1/UNC-84-LIKE PROTEIN-RELATED"/>
    <property type="match status" value="1"/>
</dbReference>
<dbReference type="EMBL" id="BQMJ01000038">
    <property type="protein sequence ID" value="GJQ12892.1"/>
    <property type="molecule type" value="Genomic_DNA"/>
</dbReference>
<evidence type="ECO:0000256" key="5">
    <source>
        <dbReference type="SAM" id="MobiDB-lite"/>
    </source>
</evidence>
<feature type="compositionally biased region" description="Basic residues" evidence="5">
    <location>
        <begin position="49"/>
        <end position="63"/>
    </location>
</feature>
<evidence type="ECO:0000313" key="9">
    <source>
        <dbReference type="Proteomes" id="UP001061958"/>
    </source>
</evidence>
<proteinExistence type="predicted"/>
<keyword evidence="4 6" id="KW-0472">Membrane</keyword>
<dbReference type="PANTHER" id="PTHR12911:SF8">
    <property type="entry name" value="KLAROID PROTEIN-RELATED"/>
    <property type="match status" value="1"/>
</dbReference>